<accession>A0A8J5IUJ5</accession>
<reference evidence="1" key="1">
    <citation type="submission" date="2021-01" db="EMBL/GenBank/DDBJ databases">
        <title>Phytophthora aleatoria, a newly-described species from Pinus radiata is distinct from Phytophthora cactorum isolates based on comparative genomics.</title>
        <authorList>
            <person name="Mcdougal R."/>
            <person name="Panda P."/>
            <person name="Williams N."/>
            <person name="Studholme D.J."/>
        </authorList>
    </citation>
    <scope>NUCLEOTIDE SEQUENCE</scope>
    <source>
        <strain evidence="1">NZFS 4037</strain>
    </source>
</reference>
<comment type="caution">
    <text evidence="1">The sequence shown here is derived from an EMBL/GenBank/DDBJ whole genome shotgun (WGS) entry which is preliminary data.</text>
</comment>
<organism evidence="1 2">
    <name type="scientific">Phytophthora aleatoria</name>
    <dbReference type="NCBI Taxonomy" id="2496075"/>
    <lineage>
        <taxon>Eukaryota</taxon>
        <taxon>Sar</taxon>
        <taxon>Stramenopiles</taxon>
        <taxon>Oomycota</taxon>
        <taxon>Peronosporomycetes</taxon>
        <taxon>Peronosporales</taxon>
        <taxon>Peronosporaceae</taxon>
        <taxon>Phytophthora</taxon>
    </lineage>
</organism>
<proteinExistence type="predicted"/>
<sequence>MDLWTQQTVSRFVKDVGPVDSLFQTVIALEDDGTNEVSVEENEEPESKWSWTTACSYRSLLVMKLNYP</sequence>
<evidence type="ECO:0000313" key="1">
    <source>
        <dbReference type="EMBL" id="KAG6975314.1"/>
    </source>
</evidence>
<dbReference type="AlphaFoldDB" id="A0A8J5IUJ5"/>
<evidence type="ECO:0000313" key="2">
    <source>
        <dbReference type="Proteomes" id="UP000709295"/>
    </source>
</evidence>
<protein>
    <submittedName>
        <fullName evidence="1">Uncharacterized protein</fullName>
    </submittedName>
</protein>
<dbReference type="EMBL" id="JAENGY010000068">
    <property type="protein sequence ID" value="KAG6975314.1"/>
    <property type="molecule type" value="Genomic_DNA"/>
</dbReference>
<gene>
    <name evidence="1" type="ORF">JG688_00002511</name>
</gene>
<name>A0A8J5IUJ5_9STRA</name>
<dbReference type="Proteomes" id="UP000709295">
    <property type="component" value="Unassembled WGS sequence"/>
</dbReference>
<keyword evidence="2" id="KW-1185">Reference proteome</keyword>